<organism evidence="1 2">
    <name type="scientific">Arsenicibacter rosenii</name>
    <dbReference type="NCBI Taxonomy" id="1750698"/>
    <lineage>
        <taxon>Bacteria</taxon>
        <taxon>Pseudomonadati</taxon>
        <taxon>Bacteroidota</taxon>
        <taxon>Cytophagia</taxon>
        <taxon>Cytophagales</taxon>
        <taxon>Spirosomataceae</taxon>
        <taxon>Arsenicibacter</taxon>
    </lineage>
</organism>
<name>A0A1S2VGU7_9BACT</name>
<reference evidence="1 2" key="1">
    <citation type="submission" date="2016-10" db="EMBL/GenBank/DDBJ databases">
        <title>Arsenicibacter rosenii gen. nov., sp. nov., an efficient arsenic-methylating bacterium isolated from an arsenic-contaminated paddy soil.</title>
        <authorList>
            <person name="Huang K."/>
        </authorList>
    </citation>
    <scope>NUCLEOTIDE SEQUENCE [LARGE SCALE GENOMIC DNA]</scope>
    <source>
        <strain evidence="1 2">SM-1</strain>
    </source>
</reference>
<dbReference type="Proteomes" id="UP000181790">
    <property type="component" value="Unassembled WGS sequence"/>
</dbReference>
<dbReference type="OrthoDB" id="1436925at2"/>
<dbReference type="EMBL" id="MORL01000012">
    <property type="protein sequence ID" value="OIN57426.1"/>
    <property type="molecule type" value="Genomic_DNA"/>
</dbReference>
<protein>
    <recommendedName>
        <fullName evidence="3">Viral A-type inclusion protein</fullName>
    </recommendedName>
</protein>
<dbReference type="RefSeq" id="WP_071504886.1">
    <property type="nucleotide sequence ID" value="NZ_MORL01000012.1"/>
</dbReference>
<evidence type="ECO:0000313" key="1">
    <source>
        <dbReference type="EMBL" id="OIN57426.1"/>
    </source>
</evidence>
<keyword evidence="2" id="KW-1185">Reference proteome</keyword>
<comment type="caution">
    <text evidence="1">The sequence shown here is derived from an EMBL/GenBank/DDBJ whole genome shotgun (WGS) entry which is preliminary data.</text>
</comment>
<sequence>MNKLVLSFSVTILASGFLFSCGDSGQQEAIDKTEKEVFAVHDEVMPKIGEIMKLRKELNQLVGKEDSLAATSASATLLSDEKKAQASLLSRQLGEADSLMMAWMNGYNADTLKKLESADALRYLEQEKGKVTNVKEKINSSIADARRFLGKP</sequence>
<accession>A0A1S2VGU7</accession>
<proteinExistence type="predicted"/>
<evidence type="ECO:0008006" key="3">
    <source>
        <dbReference type="Google" id="ProtNLM"/>
    </source>
</evidence>
<dbReference type="PROSITE" id="PS51257">
    <property type="entry name" value="PROKAR_LIPOPROTEIN"/>
    <property type="match status" value="1"/>
</dbReference>
<gene>
    <name evidence="1" type="ORF">BLX24_19540</name>
</gene>
<evidence type="ECO:0000313" key="2">
    <source>
        <dbReference type="Proteomes" id="UP000181790"/>
    </source>
</evidence>
<dbReference type="AlphaFoldDB" id="A0A1S2VGU7"/>